<evidence type="ECO:0000313" key="1">
    <source>
        <dbReference type="EMBL" id="NEV68492.1"/>
    </source>
</evidence>
<reference evidence="1" key="2">
    <citation type="journal article" date="2015" name="Genome Announc.">
        <title>Draft Genome Sequence of Filamentous Marine Cyanobacterium Lyngbya confervoides Strain BDU141951.</title>
        <authorList>
            <person name="Chandrababunaidu M.M."/>
            <person name="Sen D."/>
            <person name="Tripathy S."/>
        </authorList>
    </citation>
    <scope>NUCLEOTIDE SEQUENCE</scope>
    <source>
        <strain evidence="1">BDU141951</strain>
    </source>
</reference>
<gene>
    <name evidence="1" type="ORF">QQ91_015360</name>
</gene>
<organism evidence="1">
    <name type="scientific">Lyngbya confervoides BDU141951</name>
    <dbReference type="NCBI Taxonomy" id="1574623"/>
    <lineage>
        <taxon>Bacteria</taxon>
        <taxon>Bacillati</taxon>
        <taxon>Cyanobacteriota</taxon>
        <taxon>Cyanophyceae</taxon>
        <taxon>Oscillatoriophycideae</taxon>
        <taxon>Oscillatoriales</taxon>
        <taxon>Microcoleaceae</taxon>
        <taxon>Lyngbya</taxon>
    </lineage>
</organism>
<accession>A0A8T6QV61</accession>
<name>A0A8T6QV61_9CYAN</name>
<dbReference type="EMBL" id="JTHE02000003">
    <property type="protein sequence ID" value="NEV68492.1"/>
    <property type="molecule type" value="Genomic_DNA"/>
</dbReference>
<comment type="caution">
    <text evidence="1">The sequence shown here is derived from an EMBL/GenBank/DDBJ whole genome shotgun (WGS) entry which is preliminary data.</text>
</comment>
<proteinExistence type="predicted"/>
<reference evidence="1" key="1">
    <citation type="submission" date="2014-11" db="EMBL/GenBank/DDBJ databases">
        <authorList>
            <person name="Malar M.C."/>
            <person name="Sen D."/>
            <person name="Tripathy S."/>
        </authorList>
    </citation>
    <scope>NUCLEOTIDE SEQUENCE</scope>
    <source>
        <strain evidence="1">BDU141951</strain>
    </source>
</reference>
<protein>
    <submittedName>
        <fullName evidence="1">Uncharacterized protein</fullName>
    </submittedName>
</protein>
<dbReference type="AlphaFoldDB" id="A0A8T6QV61"/>
<reference evidence="1" key="3">
    <citation type="submission" date="2020-02" db="EMBL/GenBank/DDBJ databases">
        <authorList>
            <person name="Sarangi A.N."/>
            <person name="Ghosh S."/>
            <person name="Mukherjee M."/>
            <person name="Tripathy S."/>
        </authorList>
    </citation>
    <scope>NUCLEOTIDE SEQUENCE</scope>
    <source>
        <strain evidence="1">BDU141951</strain>
    </source>
</reference>
<sequence>MPHLGTRPSINDLARVNHRRCRLTVLSVLRRSRYSIDALPTATVLSPLRSPP</sequence>